<dbReference type="PANTHER" id="PTHR45825:SF11">
    <property type="entry name" value="ALPHA AMYLASE DOMAIN-CONTAINING PROTEIN"/>
    <property type="match status" value="1"/>
</dbReference>
<evidence type="ECO:0000256" key="3">
    <source>
        <dbReference type="ARBA" id="ARBA00022676"/>
    </source>
</evidence>
<evidence type="ECO:0000256" key="4">
    <source>
        <dbReference type="ARBA" id="ARBA00022679"/>
    </source>
</evidence>
<proteinExistence type="predicted"/>
<dbReference type="GO" id="GO:0009011">
    <property type="term" value="F:alpha-1,4-glucan glucosyltransferase (ADP-glucose donor) activity"/>
    <property type="evidence" value="ECO:0007669"/>
    <property type="project" value="UniProtKB-EC"/>
</dbReference>
<dbReference type="PANTHER" id="PTHR45825">
    <property type="entry name" value="GRANULE-BOUND STARCH SYNTHASE 1, CHLOROPLASTIC/AMYLOPLASTIC"/>
    <property type="match status" value="1"/>
</dbReference>
<name>A0A1I1E2D1_9SPHI</name>
<dbReference type="Proteomes" id="UP000199577">
    <property type="component" value="Unassembled WGS sequence"/>
</dbReference>
<organism evidence="6 7">
    <name type="scientific">Parapedobacter composti</name>
    <dbReference type="NCBI Taxonomy" id="623281"/>
    <lineage>
        <taxon>Bacteria</taxon>
        <taxon>Pseudomonadati</taxon>
        <taxon>Bacteroidota</taxon>
        <taxon>Sphingobacteriia</taxon>
        <taxon>Sphingobacteriales</taxon>
        <taxon>Sphingobacteriaceae</taxon>
        <taxon>Parapedobacter</taxon>
    </lineage>
</organism>
<dbReference type="RefSeq" id="WP_090970959.1">
    <property type="nucleotide sequence ID" value="NZ_FOLL01000001.1"/>
</dbReference>
<dbReference type="OrthoDB" id="9808590at2"/>
<evidence type="ECO:0000259" key="5">
    <source>
        <dbReference type="Pfam" id="PF08323"/>
    </source>
</evidence>
<dbReference type="Gene3D" id="3.40.50.2000">
    <property type="entry name" value="Glycogen Phosphorylase B"/>
    <property type="match status" value="1"/>
</dbReference>
<feature type="domain" description="Starch synthase catalytic" evidence="5">
    <location>
        <begin position="5"/>
        <end position="237"/>
    </location>
</feature>
<evidence type="ECO:0000256" key="1">
    <source>
        <dbReference type="ARBA" id="ARBA00001478"/>
    </source>
</evidence>
<gene>
    <name evidence="6" type="ORF">SAMN05421747_101275</name>
</gene>
<dbReference type="EC" id="2.4.1.21" evidence="2"/>
<dbReference type="AlphaFoldDB" id="A0A1I1E2D1"/>
<dbReference type="EMBL" id="FOLL01000001">
    <property type="protein sequence ID" value="SFB81365.1"/>
    <property type="molecule type" value="Genomic_DNA"/>
</dbReference>
<dbReference type="InterPro" id="IPR013534">
    <property type="entry name" value="Starch_synth_cat_dom"/>
</dbReference>
<evidence type="ECO:0000313" key="6">
    <source>
        <dbReference type="EMBL" id="SFB81365.1"/>
    </source>
</evidence>
<keyword evidence="3" id="KW-0328">Glycosyltransferase</keyword>
<evidence type="ECO:0000256" key="2">
    <source>
        <dbReference type="ARBA" id="ARBA00012588"/>
    </source>
</evidence>
<sequence>MAKTKILFVTHEMSPFLELSKISEITRQLPQAMQEKGYEIRILMPRFGNINERRNRLHEVIRLSGMNIVVDNNDNPLIIKVASIPAARMQVYFLDNEEYFQRKHVFCDECGKFFEDNNERTVFFCKGALETVKKLGWAPDVVHCHGWMSALIPAYVKTAYKDDPTFKDAKVVYSLYKEDGNDFSLGENFAEIALTGNMTPEDVALYGSGDYAGLYQGALAYSDAVVLTGDDVGEELLNIVKKSDIPAFEVENHEEFENYCNLYEQFSSIELESAVEA</sequence>
<keyword evidence="7" id="KW-1185">Reference proteome</keyword>
<protein>
    <recommendedName>
        <fullName evidence="2">starch synthase</fullName>
        <ecNumber evidence="2">2.4.1.21</ecNumber>
    </recommendedName>
</protein>
<comment type="catalytic activity">
    <reaction evidence="1">
        <text>[(1-&gt;4)-alpha-D-glucosyl](n) + ADP-alpha-D-glucose = [(1-&gt;4)-alpha-D-glucosyl](n+1) + ADP + H(+)</text>
        <dbReference type="Rhea" id="RHEA:18189"/>
        <dbReference type="Rhea" id="RHEA-COMP:9584"/>
        <dbReference type="Rhea" id="RHEA-COMP:9587"/>
        <dbReference type="ChEBI" id="CHEBI:15378"/>
        <dbReference type="ChEBI" id="CHEBI:15444"/>
        <dbReference type="ChEBI" id="CHEBI:57498"/>
        <dbReference type="ChEBI" id="CHEBI:456216"/>
        <dbReference type="EC" id="2.4.1.21"/>
    </reaction>
</comment>
<accession>A0A1I1E2D1</accession>
<keyword evidence="4" id="KW-0808">Transferase</keyword>
<dbReference type="STRING" id="623281.SAMN05421747_101275"/>
<evidence type="ECO:0000313" key="7">
    <source>
        <dbReference type="Proteomes" id="UP000199577"/>
    </source>
</evidence>
<reference evidence="6 7" key="1">
    <citation type="submission" date="2016-10" db="EMBL/GenBank/DDBJ databases">
        <authorList>
            <person name="de Groot N.N."/>
        </authorList>
    </citation>
    <scope>NUCLEOTIDE SEQUENCE [LARGE SCALE GENOMIC DNA]</scope>
    <source>
        <strain evidence="6 7">DSM 22900</strain>
    </source>
</reference>
<dbReference type="SUPFAM" id="SSF53756">
    <property type="entry name" value="UDP-Glycosyltransferase/glycogen phosphorylase"/>
    <property type="match status" value="1"/>
</dbReference>
<dbReference type="Pfam" id="PF08323">
    <property type="entry name" value="Glyco_transf_5"/>
    <property type="match status" value="1"/>
</dbReference>